<reference evidence="1" key="1">
    <citation type="submission" date="2014-05" db="EMBL/GenBank/DDBJ databases">
        <authorList>
            <person name="Chronopoulou M."/>
        </authorList>
    </citation>
    <scope>NUCLEOTIDE SEQUENCE</scope>
    <source>
        <tissue evidence="1">Whole organism</tissue>
    </source>
</reference>
<proteinExistence type="predicted"/>
<dbReference type="AlphaFoldDB" id="A0A0K2TS07"/>
<protein>
    <submittedName>
        <fullName evidence="1">Uncharacterized protein</fullName>
    </submittedName>
</protein>
<name>A0A0K2TS07_LEPSM</name>
<dbReference type="EMBL" id="HACA01011468">
    <property type="protein sequence ID" value="CDW28829.1"/>
    <property type="molecule type" value="Transcribed_RNA"/>
</dbReference>
<evidence type="ECO:0000313" key="1">
    <source>
        <dbReference type="EMBL" id="CDW28829.1"/>
    </source>
</evidence>
<organism evidence="1">
    <name type="scientific">Lepeophtheirus salmonis</name>
    <name type="common">Salmon louse</name>
    <name type="synonym">Caligus salmonis</name>
    <dbReference type="NCBI Taxonomy" id="72036"/>
    <lineage>
        <taxon>Eukaryota</taxon>
        <taxon>Metazoa</taxon>
        <taxon>Ecdysozoa</taxon>
        <taxon>Arthropoda</taxon>
        <taxon>Crustacea</taxon>
        <taxon>Multicrustacea</taxon>
        <taxon>Hexanauplia</taxon>
        <taxon>Copepoda</taxon>
        <taxon>Siphonostomatoida</taxon>
        <taxon>Caligidae</taxon>
        <taxon>Lepeophtheirus</taxon>
    </lineage>
</organism>
<sequence length="53" mass="5725">MLILTGIRSVGFAFSTINSDCTSGVMKNQNSVTSIRKIKMVQQMEMMAPATVG</sequence>
<accession>A0A0K2TS07</accession>